<organism evidence="2 3">
    <name type="scientific">Phlebiopsis gigantea (strain 11061_1 CR5-6)</name>
    <name type="common">White-rot fungus</name>
    <name type="synonym">Peniophora gigantea</name>
    <dbReference type="NCBI Taxonomy" id="745531"/>
    <lineage>
        <taxon>Eukaryota</taxon>
        <taxon>Fungi</taxon>
        <taxon>Dikarya</taxon>
        <taxon>Basidiomycota</taxon>
        <taxon>Agaricomycotina</taxon>
        <taxon>Agaricomycetes</taxon>
        <taxon>Polyporales</taxon>
        <taxon>Phanerochaetaceae</taxon>
        <taxon>Phlebiopsis</taxon>
    </lineage>
</organism>
<protein>
    <submittedName>
        <fullName evidence="2">Uncharacterized protein</fullName>
    </submittedName>
</protein>
<dbReference type="AlphaFoldDB" id="A0A0C3S1V0"/>
<name>A0A0C3S1V0_PHLG1</name>
<evidence type="ECO:0000256" key="1">
    <source>
        <dbReference type="SAM" id="MobiDB-lite"/>
    </source>
</evidence>
<sequence>MNTPSHSAERLLLCGTRYTTSGPCHCVTGSWSALDGSWSLGRSLLRFTRLTLRCLHAMIPGMTLSVTSFLQCIIFSITRAYALSQSKATATVIAALQAVAISVDIYYFTQATYGRAEGFLHVCIAFDATPRGMQTAKLRRHGVLHACGPTRPPHRMAVHAVCMPRTAQHTSSARGRWHDVYVKVSTVQRYRLLHDLSFDSDRQGLHHSRENATRAEPGHLRPGADIHGQIYAELARGRLSGYGRYNGDASGVPGALTRRWRRREWYIDKLVQHRAQPCEGHLHPSPCGSSGIIPPLM</sequence>
<accession>A0A0C3S1V0</accession>
<evidence type="ECO:0000313" key="3">
    <source>
        <dbReference type="Proteomes" id="UP000053257"/>
    </source>
</evidence>
<feature type="region of interest" description="Disordered" evidence="1">
    <location>
        <begin position="203"/>
        <end position="223"/>
    </location>
</feature>
<keyword evidence="3" id="KW-1185">Reference proteome</keyword>
<dbReference type="EMBL" id="KN840620">
    <property type="protein sequence ID" value="KIP03362.1"/>
    <property type="molecule type" value="Genomic_DNA"/>
</dbReference>
<gene>
    <name evidence="2" type="ORF">PHLGIDRAFT_243962</name>
</gene>
<dbReference type="HOGENOM" id="CLU_937220_0_0_1"/>
<reference evidence="2 3" key="1">
    <citation type="journal article" date="2014" name="PLoS Genet.">
        <title>Analysis of the Phlebiopsis gigantea genome, transcriptome and secretome provides insight into its pioneer colonization strategies of wood.</title>
        <authorList>
            <person name="Hori C."/>
            <person name="Ishida T."/>
            <person name="Igarashi K."/>
            <person name="Samejima M."/>
            <person name="Suzuki H."/>
            <person name="Master E."/>
            <person name="Ferreira P."/>
            <person name="Ruiz-Duenas F.J."/>
            <person name="Held B."/>
            <person name="Canessa P."/>
            <person name="Larrondo L.F."/>
            <person name="Schmoll M."/>
            <person name="Druzhinina I.S."/>
            <person name="Kubicek C.P."/>
            <person name="Gaskell J.A."/>
            <person name="Kersten P."/>
            <person name="St John F."/>
            <person name="Glasner J."/>
            <person name="Sabat G."/>
            <person name="Splinter BonDurant S."/>
            <person name="Syed K."/>
            <person name="Yadav J."/>
            <person name="Mgbeahuruike A.C."/>
            <person name="Kovalchuk A."/>
            <person name="Asiegbu F.O."/>
            <person name="Lackner G."/>
            <person name="Hoffmeister D."/>
            <person name="Rencoret J."/>
            <person name="Gutierrez A."/>
            <person name="Sun H."/>
            <person name="Lindquist E."/>
            <person name="Barry K."/>
            <person name="Riley R."/>
            <person name="Grigoriev I.V."/>
            <person name="Henrissat B."/>
            <person name="Kues U."/>
            <person name="Berka R.M."/>
            <person name="Martinez A.T."/>
            <person name="Covert S.F."/>
            <person name="Blanchette R.A."/>
            <person name="Cullen D."/>
        </authorList>
    </citation>
    <scope>NUCLEOTIDE SEQUENCE [LARGE SCALE GENOMIC DNA]</scope>
    <source>
        <strain evidence="2 3">11061_1 CR5-6</strain>
    </source>
</reference>
<proteinExistence type="predicted"/>
<dbReference type="Proteomes" id="UP000053257">
    <property type="component" value="Unassembled WGS sequence"/>
</dbReference>
<evidence type="ECO:0000313" key="2">
    <source>
        <dbReference type="EMBL" id="KIP03362.1"/>
    </source>
</evidence>